<evidence type="ECO:0000256" key="2">
    <source>
        <dbReference type="RuleBase" id="RU003749"/>
    </source>
</evidence>
<dbReference type="AlphaFoldDB" id="A0A162LAC9"/>
<comment type="caution">
    <text evidence="4">The sequence shown here is derived from an EMBL/GenBank/DDBJ whole genome shotgun (WGS) entry which is preliminary data.</text>
</comment>
<dbReference type="GO" id="GO:0043856">
    <property type="term" value="F:anti-sigma factor antagonist activity"/>
    <property type="evidence" value="ECO:0007669"/>
    <property type="project" value="InterPro"/>
</dbReference>
<comment type="similarity">
    <text evidence="1 2">Belongs to the anti-sigma-factor antagonist family.</text>
</comment>
<reference evidence="5 7" key="2">
    <citation type="journal article" date="2016" name="Front. Microbiol.">
        <title>Industrial Acetogenic Biocatalysts: A Comparative Metabolic and Genomic Analysis.</title>
        <authorList>
            <person name="Bengelsdorf F."/>
            <person name="Poehlein A."/>
            <person name="Sonja S."/>
            <person name="Erz C."/>
            <person name="Hummel T."/>
            <person name="Hoffmeister S."/>
            <person name="Daniel R."/>
            <person name="Durre P."/>
        </authorList>
    </citation>
    <scope>NUCLEOTIDE SEQUENCE [LARGE SCALE GENOMIC DNA]</scope>
    <source>
        <strain evidence="5 7">PTA-10522</strain>
    </source>
</reference>
<feature type="domain" description="STAS" evidence="3">
    <location>
        <begin position="17"/>
        <end position="94"/>
    </location>
</feature>
<proteinExistence type="inferred from homology"/>
<dbReference type="NCBIfam" id="TIGR00377">
    <property type="entry name" value="ant_ant_sig"/>
    <property type="match status" value="1"/>
</dbReference>
<dbReference type="InterPro" id="IPR002645">
    <property type="entry name" value="STAS_dom"/>
</dbReference>
<name>A0A162LAC9_9CLOT</name>
<dbReference type="PROSITE" id="PS50801">
    <property type="entry name" value="STAS"/>
    <property type="match status" value="1"/>
</dbReference>
<dbReference type="InterPro" id="IPR003658">
    <property type="entry name" value="Anti-sigma_ant"/>
</dbReference>
<evidence type="ECO:0000313" key="4">
    <source>
        <dbReference type="EMBL" id="OAA93392.1"/>
    </source>
</evidence>
<dbReference type="Gene3D" id="3.30.750.24">
    <property type="entry name" value="STAS domain"/>
    <property type="match status" value="1"/>
</dbReference>
<evidence type="ECO:0000313" key="5">
    <source>
        <dbReference type="EMBL" id="OBR92470.1"/>
    </source>
</evidence>
<protein>
    <recommendedName>
        <fullName evidence="2">Anti-sigma factor antagonist</fullName>
    </recommendedName>
</protein>
<dbReference type="CDD" id="cd07043">
    <property type="entry name" value="STAS_anti-anti-sigma_factors"/>
    <property type="match status" value="1"/>
</dbReference>
<evidence type="ECO:0000259" key="3">
    <source>
        <dbReference type="PROSITE" id="PS50801"/>
    </source>
</evidence>
<dbReference type="PANTHER" id="PTHR33495:SF2">
    <property type="entry name" value="ANTI-SIGMA FACTOR ANTAGONIST TM_1081-RELATED"/>
    <property type="match status" value="1"/>
</dbReference>
<dbReference type="PATRIC" id="fig|1705578.3.peg.470"/>
<dbReference type="Proteomes" id="UP000077384">
    <property type="component" value="Unassembled WGS sequence"/>
</dbReference>
<sequence length="94" mass="10764">MKDLNIEIPENFAVDEADDLRQKLNSLIDKGEKNFSLDFSKCTFIDSTGLGVLVSIYKKCKNMNGSFKLYSVRNADVMKIFNMTRLDKVFEINS</sequence>
<organism evidence="4 6">
    <name type="scientific">Clostridium coskatii</name>
    <dbReference type="NCBI Taxonomy" id="1705578"/>
    <lineage>
        <taxon>Bacteria</taxon>
        <taxon>Bacillati</taxon>
        <taxon>Bacillota</taxon>
        <taxon>Clostridia</taxon>
        <taxon>Eubacteriales</taxon>
        <taxon>Clostridiaceae</taxon>
        <taxon>Clostridium</taxon>
    </lineage>
</organism>
<keyword evidence="7" id="KW-1185">Reference proteome</keyword>
<evidence type="ECO:0000256" key="1">
    <source>
        <dbReference type="ARBA" id="ARBA00009013"/>
    </source>
</evidence>
<reference evidence="4 6" key="1">
    <citation type="journal article" date="2015" name="Biotechnol. Bioeng.">
        <title>Genome sequence and phenotypic characterization of Caulobacter segnis.</title>
        <authorList>
            <person name="Patel S."/>
            <person name="Fletcher B."/>
            <person name="Scott D.C."/>
            <person name="Ely B."/>
        </authorList>
    </citation>
    <scope>NUCLEOTIDE SEQUENCE [LARGE SCALE GENOMIC DNA]</scope>
    <source>
        <strain evidence="4 6">PS02</strain>
    </source>
</reference>
<dbReference type="RefSeq" id="WP_063600966.1">
    <property type="nucleotide sequence ID" value="NZ_LITQ01000013.1"/>
</dbReference>
<dbReference type="Proteomes" id="UP000093694">
    <property type="component" value="Unassembled WGS sequence"/>
</dbReference>
<evidence type="ECO:0000313" key="6">
    <source>
        <dbReference type="Proteomes" id="UP000077384"/>
    </source>
</evidence>
<dbReference type="InterPro" id="IPR036513">
    <property type="entry name" value="STAS_dom_sf"/>
</dbReference>
<gene>
    <name evidence="4" type="primary">rsbV</name>
    <name evidence="5" type="ORF">CLCOS_29330</name>
    <name evidence="4" type="ORF">WX73_00084</name>
</gene>
<dbReference type="SUPFAM" id="SSF52091">
    <property type="entry name" value="SpoIIaa-like"/>
    <property type="match status" value="1"/>
</dbReference>
<dbReference type="PANTHER" id="PTHR33495">
    <property type="entry name" value="ANTI-SIGMA FACTOR ANTAGONIST TM_1081-RELATED-RELATED"/>
    <property type="match status" value="1"/>
</dbReference>
<dbReference type="EMBL" id="LITQ01000013">
    <property type="protein sequence ID" value="OAA93392.1"/>
    <property type="molecule type" value="Genomic_DNA"/>
</dbReference>
<dbReference type="EMBL" id="LROR01000057">
    <property type="protein sequence ID" value="OBR92470.1"/>
    <property type="molecule type" value="Genomic_DNA"/>
</dbReference>
<evidence type="ECO:0000313" key="7">
    <source>
        <dbReference type="Proteomes" id="UP000093694"/>
    </source>
</evidence>
<accession>A0A162LAC9</accession>
<dbReference type="Pfam" id="PF01740">
    <property type="entry name" value="STAS"/>
    <property type="match status" value="1"/>
</dbReference>